<feature type="region of interest" description="Disordered" evidence="1">
    <location>
        <begin position="48"/>
        <end position="79"/>
    </location>
</feature>
<proteinExistence type="predicted"/>
<dbReference type="KEGG" id="qsa:O6P43_009233"/>
<accession>A0AAD7PXT1</accession>
<organism evidence="2 3">
    <name type="scientific">Quillaja saponaria</name>
    <name type="common">Soap bark tree</name>
    <dbReference type="NCBI Taxonomy" id="32244"/>
    <lineage>
        <taxon>Eukaryota</taxon>
        <taxon>Viridiplantae</taxon>
        <taxon>Streptophyta</taxon>
        <taxon>Embryophyta</taxon>
        <taxon>Tracheophyta</taxon>
        <taxon>Spermatophyta</taxon>
        <taxon>Magnoliopsida</taxon>
        <taxon>eudicotyledons</taxon>
        <taxon>Gunneridae</taxon>
        <taxon>Pentapetalae</taxon>
        <taxon>rosids</taxon>
        <taxon>fabids</taxon>
        <taxon>Fabales</taxon>
        <taxon>Quillajaceae</taxon>
        <taxon>Quillaja</taxon>
    </lineage>
</organism>
<dbReference type="EMBL" id="JARAOO010000004">
    <property type="protein sequence ID" value="KAJ7971160.1"/>
    <property type="molecule type" value="Genomic_DNA"/>
</dbReference>
<dbReference type="AlphaFoldDB" id="A0AAD7PXT1"/>
<evidence type="ECO:0000313" key="3">
    <source>
        <dbReference type="Proteomes" id="UP001163823"/>
    </source>
</evidence>
<sequence>MQEKGKRGALSVEKKKKKRKREKENTFDIEKNVQMSVEVDKPLKLIRKKKKENSLMKKKKKNEDKSLSGKGHQIEEKDKQGSELGLLVLSLGVSHITLFYYAA</sequence>
<feature type="region of interest" description="Disordered" evidence="1">
    <location>
        <begin position="1"/>
        <end position="27"/>
    </location>
</feature>
<feature type="compositionally biased region" description="Basic residues" evidence="1">
    <location>
        <begin position="48"/>
        <end position="60"/>
    </location>
</feature>
<evidence type="ECO:0000256" key="1">
    <source>
        <dbReference type="SAM" id="MobiDB-lite"/>
    </source>
</evidence>
<name>A0AAD7PXT1_QUISA</name>
<reference evidence="2" key="1">
    <citation type="journal article" date="2023" name="Science">
        <title>Elucidation of the pathway for biosynthesis of saponin adjuvants from the soapbark tree.</title>
        <authorList>
            <person name="Reed J."/>
            <person name="Orme A."/>
            <person name="El-Demerdash A."/>
            <person name="Owen C."/>
            <person name="Martin L.B.B."/>
            <person name="Misra R.C."/>
            <person name="Kikuchi S."/>
            <person name="Rejzek M."/>
            <person name="Martin A.C."/>
            <person name="Harkess A."/>
            <person name="Leebens-Mack J."/>
            <person name="Louveau T."/>
            <person name="Stephenson M.J."/>
            <person name="Osbourn A."/>
        </authorList>
    </citation>
    <scope>NUCLEOTIDE SEQUENCE</scope>
    <source>
        <strain evidence="2">S10</strain>
    </source>
</reference>
<protein>
    <submittedName>
        <fullName evidence="2">Uncharacterized protein</fullName>
    </submittedName>
</protein>
<feature type="compositionally biased region" description="Basic and acidic residues" evidence="1">
    <location>
        <begin position="61"/>
        <end position="79"/>
    </location>
</feature>
<evidence type="ECO:0000313" key="2">
    <source>
        <dbReference type="EMBL" id="KAJ7971160.1"/>
    </source>
</evidence>
<keyword evidence="3" id="KW-1185">Reference proteome</keyword>
<comment type="caution">
    <text evidence="2">The sequence shown here is derived from an EMBL/GenBank/DDBJ whole genome shotgun (WGS) entry which is preliminary data.</text>
</comment>
<gene>
    <name evidence="2" type="ORF">O6P43_009233</name>
</gene>
<dbReference type="Proteomes" id="UP001163823">
    <property type="component" value="Chromosome 4"/>
</dbReference>